<evidence type="ECO:0000259" key="2">
    <source>
        <dbReference type="Pfam" id="PF14363"/>
    </source>
</evidence>
<reference evidence="3" key="1">
    <citation type="submission" date="2018-11" db="EMBL/GenBank/DDBJ databases">
        <authorList>
            <person name="Grassa J C."/>
        </authorList>
    </citation>
    <scope>NUCLEOTIDE SEQUENCE [LARGE SCALE GENOMIC DNA]</scope>
</reference>
<evidence type="ECO:0000313" key="4">
    <source>
        <dbReference type="Proteomes" id="UP000596661"/>
    </source>
</evidence>
<dbReference type="Proteomes" id="UP000596661">
    <property type="component" value="Chromosome 8"/>
</dbReference>
<feature type="signal peptide" evidence="1">
    <location>
        <begin position="1"/>
        <end position="24"/>
    </location>
</feature>
<proteinExistence type="predicted"/>
<keyword evidence="4" id="KW-1185">Reference proteome</keyword>
<dbReference type="EnsemblPlants" id="evm.model.08.207">
    <property type="protein sequence ID" value="cds.evm.model.08.207"/>
    <property type="gene ID" value="evm.TU.08.207"/>
</dbReference>
<name>A0A803QAI4_CANSA</name>
<dbReference type="OMA" id="IFQRIFH"/>
<protein>
    <recommendedName>
        <fullName evidence="2">AAA-type ATPase N-terminal domain-containing protein</fullName>
    </recommendedName>
</protein>
<evidence type="ECO:0000256" key="1">
    <source>
        <dbReference type="SAM" id="SignalP"/>
    </source>
</evidence>
<dbReference type="AlphaFoldDB" id="A0A803QAI4"/>
<dbReference type="Gramene" id="evm.model.08.207">
    <property type="protein sequence ID" value="cds.evm.model.08.207"/>
    <property type="gene ID" value="evm.TU.08.207"/>
</dbReference>
<organism evidence="3 4">
    <name type="scientific">Cannabis sativa</name>
    <name type="common">Hemp</name>
    <name type="synonym">Marijuana</name>
    <dbReference type="NCBI Taxonomy" id="3483"/>
    <lineage>
        <taxon>Eukaryota</taxon>
        <taxon>Viridiplantae</taxon>
        <taxon>Streptophyta</taxon>
        <taxon>Embryophyta</taxon>
        <taxon>Tracheophyta</taxon>
        <taxon>Spermatophyta</taxon>
        <taxon>Magnoliopsida</taxon>
        <taxon>eudicotyledons</taxon>
        <taxon>Gunneridae</taxon>
        <taxon>Pentapetalae</taxon>
        <taxon>rosids</taxon>
        <taxon>fabids</taxon>
        <taxon>Rosales</taxon>
        <taxon>Cannabaceae</taxon>
        <taxon>Cannabis</taxon>
    </lineage>
</organism>
<dbReference type="InterPro" id="IPR025753">
    <property type="entry name" value="AAA_N_dom"/>
</dbReference>
<dbReference type="Pfam" id="PF14363">
    <property type="entry name" value="AAA_assoc"/>
    <property type="match status" value="1"/>
</dbReference>
<feature type="domain" description="AAA-type ATPase N-terminal" evidence="2">
    <location>
        <begin position="26"/>
        <end position="118"/>
    </location>
</feature>
<accession>A0A803QAI4</accession>
<feature type="chain" id="PRO_5031476216" description="AAA-type ATPase N-terminal domain-containing protein" evidence="1">
    <location>
        <begin position="25"/>
        <end position="187"/>
    </location>
</feature>
<keyword evidence="1" id="KW-0732">Signal</keyword>
<dbReference type="EMBL" id="UZAU01000681">
    <property type="status" value="NOT_ANNOTATED_CDS"/>
    <property type="molecule type" value="Genomic_DNA"/>
</dbReference>
<sequence>MKEYWTSFASLLGVLAFCQTLLQTVFPPELRFALIKLFNRVFHWFSSYCYFDITEIDGVNTNELYNAVQLYLSSSVSITGSRLSLTRALNSSAITFGLSNNDVIVDYFNGVNVLWEHIVTQRQSQTFSWRPLPEEKREEEDNKANDVVLGDIETVIEKAQMTPADVSEVLIKNRRDRAKAVHGLCYF</sequence>
<evidence type="ECO:0000313" key="3">
    <source>
        <dbReference type="EnsemblPlants" id="cds.evm.model.08.207"/>
    </source>
</evidence>
<reference evidence="3" key="2">
    <citation type="submission" date="2021-03" db="UniProtKB">
        <authorList>
            <consortium name="EnsemblPlants"/>
        </authorList>
    </citation>
    <scope>IDENTIFICATION</scope>
</reference>